<reference evidence="2 3" key="1">
    <citation type="submission" date="2016-07" db="EMBL/GenBank/DDBJ databases">
        <title>Genome and transcriptome analysis of iron-reducing fermentative bacteria Anoxybacter fermentans.</title>
        <authorList>
            <person name="Zeng X."/>
            <person name="Shao Z."/>
        </authorList>
    </citation>
    <scope>NUCLEOTIDE SEQUENCE [LARGE SCALE GENOMIC DNA]</scope>
    <source>
        <strain evidence="2 3">DY22613</strain>
    </source>
</reference>
<evidence type="ECO:0000313" key="2">
    <source>
        <dbReference type="EMBL" id="AZR74513.1"/>
    </source>
</evidence>
<feature type="domain" description="Polymerase beta nucleotidyltransferase" evidence="1">
    <location>
        <begin position="20"/>
        <end position="98"/>
    </location>
</feature>
<keyword evidence="3" id="KW-1185">Reference proteome</keyword>
<accession>A0A3S9T1N0</accession>
<dbReference type="Gene3D" id="3.30.460.10">
    <property type="entry name" value="Beta Polymerase, domain 2"/>
    <property type="match status" value="1"/>
</dbReference>
<sequence>MRDVISRIPPRYRRDIKRAIKILKEEGCTEIFLFGSLVEGDIREDSDIDLAIRGCPPDKYFHILGKLLLELDHSVDLVNLDREDAFAKHLEREGSLVYVS</sequence>
<name>A0A3S9T1N0_9FIRM</name>
<organism evidence="2 3">
    <name type="scientific">Anoxybacter fermentans</name>
    <dbReference type="NCBI Taxonomy" id="1323375"/>
    <lineage>
        <taxon>Bacteria</taxon>
        <taxon>Bacillati</taxon>
        <taxon>Bacillota</taxon>
        <taxon>Clostridia</taxon>
        <taxon>Halanaerobiales</taxon>
        <taxon>Anoxybacter</taxon>
    </lineage>
</organism>
<dbReference type="Proteomes" id="UP000267250">
    <property type="component" value="Chromosome"/>
</dbReference>
<proteinExistence type="predicted"/>
<dbReference type="InterPro" id="IPR043519">
    <property type="entry name" value="NT_sf"/>
</dbReference>
<dbReference type="OrthoDB" id="1806944at2"/>
<dbReference type="Pfam" id="PF18765">
    <property type="entry name" value="Polbeta"/>
    <property type="match status" value="1"/>
</dbReference>
<dbReference type="CDD" id="cd05403">
    <property type="entry name" value="NT_KNTase_like"/>
    <property type="match status" value="1"/>
</dbReference>
<evidence type="ECO:0000259" key="1">
    <source>
        <dbReference type="Pfam" id="PF18765"/>
    </source>
</evidence>
<dbReference type="KEGG" id="aft:BBF96_14635"/>
<dbReference type="InterPro" id="IPR041633">
    <property type="entry name" value="Polbeta"/>
</dbReference>
<dbReference type="AlphaFoldDB" id="A0A3S9T1N0"/>
<dbReference type="EMBL" id="CP016379">
    <property type="protein sequence ID" value="AZR74513.1"/>
    <property type="molecule type" value="Genomic_DNA"/>
</dbReference>
<protein>
    <recommendedName>
        <fullName evidence="1">Polymerase beta nucleotidyltransferase domain-containing protein</fullName>
    </recommendedName>
</protein>
<gene>
    <name evidence="2" type="ORF">BBF96_14635</name>
</gene>
<dbReference type="RefSeq" id="WP_127017872.1">
    <property type="nucleotide sequence ID" value="NZ_CP016379.1"/>
</dbReference>
<evidence type="ECO:0000313" key="3">
    <source>
        <dbReference type="Proteomes" id="UP000267250"/>
    </source>
</evidence>
<dbReference type="SUPFAM" id="SSF81301">
    <property type="entry name" value="Nucleotidyltransferase"/>
    <property type="match status" value="1"/>
</dbReference>